<sequence length="71" mass="7841">MMERSDGVAHAYDCDHSPPDRLRCSLGFTKDQLVPTGSQIARVRGRASLGAEVEVRARASWRATRSDRGEP</sequence>
<accession>A0A5A7TP86</accession>
<evidence type="ECO:0000313" key="2">
    <source>
        <dbReference type="Proteomes" id="UP000321393"/>
    </source>
</evidence>
<gene>
    <name evidence="1" type="ORF">E6C27_scaffold316G001320</name>
</gene>
<evidence type="ECO:0000313" key="1">
    <source>
        <dbReference type="EMBL" id="KAA0045353.1"/>
    </source>
</evidence>
<protein>
    <submittedName>
        <fullName evidence="1">Uncharacterized protein</fullName>
    </submittedName>
</protein>
<reference evidence="1 2" key="1">
    <citation type="submission" date="2019-08" db="EMBL/GenBank/DDBJ databases">
        <title>Draft genome sequences of two oriental melons (Cucumis melo L. var makuwa).</title>
        <authorList>
            <person name="Kwon S.-Y."/>
        </authorList>
    </citation>
    <scope>NUCLEOTIDE SEQUENCE [LARGE SCALE GENOMIC DNA]</scope>
    <source>
        <strain evidence="2">cv. SW 3</strain>
        <tissue evidence="1">Leaf</tissue>
    </source>
</reference>
<organism evidence="1 2">
    <name type="scientific">Cucumis melo var. makuwa</name>
    <name type="common">Oriental melon</name>
    <dbReference type="NCBI Taxonomy" id="1194695"/>
    <lineage>
        <taxon>Eukaryota</taxon>
        <taxon>Viridiplantae</taxon>
        <taxon>Streptophyta</taxon>
        <taxon>Embryophyta</taxon>
        <taxon>Tracheophyta</taxon>
        <taxon>Spermatophyta</taxon>
        <taxon>Magnoliopsida</taxon>
        <taxon>eudicotyledons</taxon>
        <taxon>Gunneridae</taxon>
        <taxon>Pentapetalae</taxon>
        <taxon>rosids</taxon>
        <taxon>fabids</taxon>
        <taxon>Cucurbitales</taxon>
        <taxon>Cucurbitaceae</taxon>
        <taxon>Benincaseae</taxon>
        <taxon>Cucumis</taxon>
    </lineage>
</organism>
<dbReference type="Proteomes" id="UP000321393">
    <property type="component" value="Unassembled WGS sequence"/>
</dbReference>
<name>A0A5A7TP86_CUCMM</name>
<comment type="caution">
    <text evidence="1">The sequence shown here is derived from an EMBL/GenBank/DDBJ whole genome shotgun (WGS) entry which is preliminary data.</text>
</comment>
<dbReference type="AlphaFoldDB" id="A0A5A7TP86"/>
<dbReference type="EMBL" id="SSTE01014625">
    <property type="protein sequence ID" value="KAA0045353.1"/>
    <property type="molecule type" value="Genomic_DNA"/>
</dbReference>
<proteinExistence type="predicted"/>